<dbReference type="Gene3D" id="2.60.40.2970">
    <property type="match status" value="1"/>
</dbReference>
<accession>A0A8H4JCL3</accession>
<dbReference type="Proteomes" id="UP000536711">
    <property type="component" value="Unassembled WGS sequence"/>
</dbReference>
<proteinExistence type="predicted"/>
<dbReference type="OrthoDB" id="5104749at2759"/>
<dbReference type="AlphaFoldDB" id="A0A8H4JCL3"/>
<evidence type="ECO:0000313" key="3">
    <source>
        <dbReference type="Proteomes" id="UP000536711"/>
    </source>
</evidence>
<feature type="chain" id="PRO_5034172895" evidence="1">
    <location>
        <begin position="21"/>
        <end position="302"/>
    </location>
</feature>
<dbReference type="EMBL" id="JAADJF010000395">
    <property type="protein sequence ID" value="KAF4418824.1"/>
    <property type="molecule type" value="Genomic_DNA"/>
</dbReference>
<sequence length="302" mass="33322">MHFLSKPILVLGLVGSLASASPVLPTPSLTTSVISGTSIAPLATSQAALNATQLVSHLDIHSAIKNLVHGKDYVGHSKSKAVLAKQHELAMNLVPVSYYCHDFRTCHKMGMKYLVPEVNEAVQNVTVSMEQIKASPLTIEVTITNNGTGPITFWKNLSPISSYALYLGYFHFQTETDGVVFGKRLLDDAHGYRPDSYSDLVEVDAGQSVSSRIKLPENSDDPKSKSWLKMLEMAGDVTVSMSGSWYGIWAGTKKEVMATDMDYIWDGFNFWNDLYIPWEATFPKESEKFVQGTGFAMRLDLD</sequence>
<keyword evidence="3" id="KW-1185">Reference proteome</keyword>
<evidence type="ECO:0000256" key="1">
    <source>
        <dbReference type="SAM" id="SignalP"/>
    </source>
</evidence>
<keyword evidence="1" id="KW-0732">Signal</keyword>
<protein>
    <submittedName>
        <fullName evidence="2">Uncharacterized protein</fullName>
    </submittedName>
</protein>
<feature type="signal peptide" evidence="1">
    <location>
        <begin position="1"/>
        <end position="20"/>
    </location>
</feature>
<comment type="caution">
    <text evidence="2">The sequence shown here is derived from an EMBL/GenBank/DDBJ whole genome shotgun (WGS) entry which is preliminary data.</text>
</comment>
<name>A0A8H4JCL3_9HYPO</name>
<organism evidence="2 3">
    <name type="scientific">Fusarium acutatum</name>
    <dbReference type="NCBI Taxonomy" id="78861"/>
    <lineage>
        <taxon>Eukaryota</taxon>
        <taxon>Fungi</taxon>
        <taxon>Dikarya</taxon>
        <taxon>Ascomycota</taxon>
        <taxon>Pezizomycotina</taxon>
        <taxon>Sordariomycetes</taxon>
        <taxon>Hypocreomycetidae</taxon>
        <taxon>Hypocreales</taxon>
        <taxon>Nectriaceae</taxon>
        <taxon>Fusarium</taxon>
        <taxon>Fusarium fujikuroi species complex</taxon>
    </lineage>
</organism>
<reference evidence="2 3" key="1">
    <citation type="submission" date="2020-01" db="EMBL/GenBank/DDBJ databases">
        <title>Identification and distribution of gene clusters putatively required for synthesis of sphingolipid metabolism inhibitors in phylogenetically diverse species of the filamentous fungus Fusarium.</title>
        <authorList>
            <person name="Kim H.-S."/>
            <person name="Busman M."/>
            <person name="Brown D.W."/>
            <person name="Divon H."/>
            <person name="Uhlig S."/>
            <person name="Proctor R.H."/>
        </authorList>
    </citation>
    <scope>NUCLEOTIDE SEQUENCE [LARGE SCALE GENOMIC DNA]</scope>
    <source>
        <strain evidence="2 3">NRRL 13308</strain>
    </source>
</reference>
<gene>
    <name evidence="2" type="ORF">FACUT_11695</name>
</gene>
<evidence type="ECO:0000313" key="2">
    <source>
        <dbReference type="EMBL" id="KAF4418824.1"/>
    </source>
</evidence>